<keyword evidence="1" id="KW-0812">Transmembrane</keyword>
<gene>
    <name evidence="2" type="ORF">CFP56_010607</name>
</gene>
<evidence type="ECO:0000256" key="1">
    <source>
        <dbReference type="SAM" id="Phobius"/>
    </source>
</evidence>
<name>A0AAW0KZH4_QUESU</name>
<keyword evidence="1" id="KW-1133">Transmembrane helix</keyword>
<evidence type="ECO:0000313" key="3">
    <source>
        <dbReference type="Proteomes" id="UP000237347"/>
    </source>
</evidence>
<feature type="transmembrane region" description="Helical" evidence="1">
    <location>
        <begin position="210"/>
        <end position="231"/>
    </location>
</feature>
<dbReference type="EMBL" id="PKMF04000181">
    <property type="protein sequence ID" value="KAK7844704.1"/>
    <property type="molecule type" value="Genomic_DNA"/>
</dbReference>
<protein>
    <submittedName>
        <fullName evidence="2">Lrr receptor-like serine/threonine-protein kinase</fullName>
    </submittedName>
</protein>
<dbReference type="Proteomes" id="UP000237347">
    <property type="component" value="Unassembled WGS sequence"/>
</dbReference>
<proteinExistence type="predicted"/>
<accession>A0AAW0KZH4</accession>
<sequence length="259" mass="28759">MAGSIANNLLSGFVPSFIWENRALRGMEKLTVFSKLLLLSLCYFRELQNNKLSNITFTGTAYLPPNVTVWLQGNPLCSDSKLAQFCVSQPKDKNNSQSSTNNASVCPAQACLPPYEYSPTSPVDCFCASPLFVEYRLKSPGFSNFRWYRHTFEKVLTSTLNLFHYQLYIDSFVWEEGPGLGMQLKFFPVYDAENSTHGDNSPSYGFSKGALAGLVLGTIADAVTLAAVVILQIMRMHVGNYHSLSGRHHYTSPIIKALA</sequence>
<dbReference type="GO" id="GO:0016301">
    <property type="term" value="F:kinase activity"/>
    <property type="evidence" value="ECO:0007669"/>
    <property type="project" value="UniProtKB-KW"/>
</dbReference>
<organism evidence="2 3">
    <name type="scientific">Quercus suber</name>
    <name type="common">Cork oak</name>
    <dbReference type="NCBI Taxonomy" id="58331"/>
    <lineage>
        <taxon>Eukaryota</taxon>
        <taxon>Viridiplantae</taxon>
        <taxon>Streptophyta</taxon>
        <taxon>Embryophyta</taxon>
        <taxon>Tracheophyta</taxon>
        <taxon>Spermatophyta</taxon>
        <taxon>Magnoliopsida</taxon>
        <taxon>eudicotyledons</taxon>
        <taxon>Gunneridae</taxon>
        <taxon>Pentapetalae</taxon>
        <taxon>rosids</taxon>
        <taxon>fabids</taxon>
        <taxon>Fagales</taxon>
        <taxon>Fagaceae</taxon>
        <taxon>Quercus</taxon>
    </lineage>
</organism>
<keyword evidence="3" id="KW-1185">Reference proteome</keyword>
<comment type="caution">
    <text evidence="2">The sequence shown here is derived from an EMBL/GenBank/DDBJ whole genome shotgun (WGS) entry which is preliminary data.</text>
</comment>
<evidence type="ECO:0000313" key="2">
    <source>
        <dbReference type="EMBL" id="KAK7844704.1"/>
    </source>
</evidence>
<dbReference type="AlphaFoldDB" id="A0AAW0KZH4"/>
<keyword evidence="1" id="KW-0472">Membrane</keyword>
<reference evidence="2 3" key="1">
    <citation type="journal article" date="2018" name="Sci. Data">
        <title>The draft genome sequence of cork oak.</title>
        <authorList>
            <person name="Ramos A.M."/>
            <person name="Usie A."/>
            <person name="Barbosa P."/>
            <person name="Barros P.M."/>
            <person name="Capote T."/>
            <person name="Chaves I."/>
            <person name="Simoes F."/>
            <person name="Abreu I."/>
            <person name="Carrasquinho I."/>
            <person name="Faro C."/>
            <person name="Guimaraes J.B."/>
            <person name="Mendonca D."/>
            <person name="Nobrega F."/>
            <person name="Rodrigues L."/>
            <person name="Saibo N.J.M."/>
            <person name="Varela M.C."/>
            <person name="Egas C."/>
            <person name="Matos J."/>
            <person name="Miguel C.M."/>
            <person name="Oliveira M.M."/>
            <person name="Ricardo C.P."/>
            <person name="Goncalves S."/>
        </authorList>
    </citation>
    <scope>NUCLEOTIDE SEQUENCE [LARGE SCALE GENOMIC DNA]</scope>
    <source>
        <strain evidence="3">cv. HL8</strain>
    </source>
</reference>